<dbReference type="PANTHER" id="PTHR36180">
    <property type="entry name" value="DNA-BINDING PROTEIN-RELATED-RELATED"/>
    <property type="match status" value="1"/>
</dbReference>
<evidence type="ECO:0000313" key="3">
    <source>
        <dbReference type="Proteomes" id="UP000196138"/>
    </source>
</evidence>
<proteinExistence type="predicted"/>
<dbReference type="Pfam" id="PF02498">
    <property type="entry name" value="Bro-N"/>
    <property type="match status" value="1"/>
</dbReference>
<dbReference type="InterPro" id="IPR003497">
    <property type="entry name" value="BRO_N_domain"/>
</dbReference>
<dbReference type="PROSITE" id="PS51750">
    <property type="entry name" value="BRO_N"/>
    <property type="match status" value="1"/>
</dbReference>
<gene>
    <name evidence="2" type="ORF">CCO03_16885</name>
</gene>
<keyword evidence="3" id="KW-1185">Reference proteome</keyword>
<dbReference type="Proteomes" id="UP000196138">
    <property type="component" value="Chromosome"/>
</dbReference>
<dbReference type="KEGG" id="cser:CCO03_16885"/>
<feature type="domain" description="Bro-N" evidence="1">
    <location>
        <begin position="1"/>
        <end position="104"/>
    </location>
</feature>
<dbReference type="EMBL" id="CP021455">
    <property type="protein sequence ID" value="ARU06123.1"/>
    <property type="molecule type" value="Genomic_DNA"/>
</dbReference>
<organism evidence="2 3">
    <name type="scientific">Comamonas serinivorans</name>
    <dbReference type="NCBI Taxonomy" id="1082851"/>
    <lineage>
        <taxon>Bacteria</taxon>
        <taxon>Pseudomonadati</taxon>
        <taxon>Pseudomonadota</taxon>
        <taxon>Betaproteobacteria</taxon>
        <taxon>Burkholderiales</taxon>
        <taxon>Comamonadaceae</taxon>
        <taxon>Comamonas</taxon>
    </lineage>
</organism>
<dbReference type="SMART" id="SM01040">
    <property type="entry name" value="Bro-N"/>
    <property type="match status" value="1"/>
</dbReference>
<evidence type="ECO:0000313" key="2">
    <source>
        <dbReference type="EMBL" id="ARU06123.1"/>
    </source>
</evidence>
<accession>A0A1Y0ER89</accession>
<dbReference type="AlphaFoldDB" id="A0A1Y0ER89"/>
<dbReference type="PANTHER" id="PTHR36180:SF2">
    <property type="entry name" value="BRO FAMILY PROTEIN"/>
    <property type="match status" value="1"/>
</dbReference>
<evidence type="ECO:0000259" key="1">
    <source>
        <dbReference type="PROSITE" id="PS51750"/>
    </source>
</evidence>
<reference evidence="2 3" key="1">
    <citation type="submission" date="2017-05" db="EMBL/GenBank/DDBJ databases">
        <authorList>
            <person name="Song R."/>
            <person name="Chenine A.L."/>
            <person name="Ruprecht R.M."/>
        </authorList>
    </citation>
    <scope>NUCLEOTIDE SEQUENCE [LARGE SCALE GENOMIC DNA]</scope>
    <source>
        <strain evidence="2 3">DSM 26136</strain>
    </source>
</reference>
<name>A0A1Y0ER89_9BURK</name>
<protein>
    <recommendedName>
        <fullName evidence="1">Bro-N domain-containing protein</fullName>
    </recommendedName>
</protein>
<dbReference type="OrthoDB" id="1042522at2"/>
<sequence length="270" mass="29652">MSNIVPYSFDGTNIRVLEIDGEPWFVGRDVADALGYADPTTAIRSHCRGVQKLHPLQTAGGRQEVRVLSEPDVLRLIVNSTLPTAERFERWVFEDVLPSIRKTGSYTASKAPLQKTLTRTQITGGLLLLRSFAEDFKLAPSALLGGYQRLEQQIGVPGLLPAYAVDAPASSIAGSSEETKSAAELLEIHGVGMSAIAFNRLLMQQGFLEERERPSSKGGTKKFKVCTDLEYGKNLTNPNNPRETQPHWYVSKFEELLELVLPAKPTVATA</sequence>
<dbReference type="RefSeq" id="WP_087282955.1">
    <property type="nucleotide sequence ID" value="NZ_CP021455.1"/>
</dbReference>